<feature type="chain" id="PRO_5029600114" evidence="7">
    <location>
        <begin position="25"/>
        <end position="439"/>
    </location>
</feature>
<dbReference type="PROSITE" id="PS51257">
    <property type="entry name" value="PROKAR_LIPOPROTEIN"/>
    <property type="match status" value="1"/>
</dbReference>
<dbReference type="AlphaFoldDB" id="A0A7I8DIN5"/>
<reference evidence="8 9" key="2">
    <citation type="submission" date="2020-08" db="EMBL/GenBank/DDBJ databases">
        <authorList>
            <person name="Ueki A."/>
            <person name="Tonouchi A."/>
        </authorList>
    </citation>
    <scope>NUCLEOTIDE SEQUENCE [LARGE SCALE GENOMIC DNA]</scope>
    <source>
        <strain evidence="8 9">CTTW</strain>
    </source>
</reference>
<sequence>MKLTKKFLALGMAVSLVVSLSACAKNETKNEPTGAQTTQEATKSPEKEKEPVKEVELNVMMSFPQYMDQWETYCKQFEAKMEEKGIKVKVNLEMPSSDQYESVLQARISGDDAPDLYTLHSNNIAVYNKAGNLTDLTDQPLTGKIYENVRNTVSVDGKVLAVPIESQAWGVLYNKDIFDKCGLKAPDTLDDLKNICKILKDKGYTPFMLAFQEQWVPQLMTALTIGGKVSGEAKDWLERMYKDQASYEEIKDIFDPIDVILKNGTQRPMEEGSEAGSADFANGKAAMYVQGTWAAQTIMTTNPDMKMGVFPLPVNNNKDCTLVNLSTSTTLGVYPKSKNLDVALEFANYVLDDKDSSALFKACSFNPLATVHTFEASSWVAEASKYVEEGRAYQDLVLPSSVTDEQGKLLQEYCVGAVTKEDIIKKLDEAFKQANSFNQ</sequence>
<organism evidence="8 9">
    <name type="scientific">Anaerocolumna chitinilytica</name>
    <dbReference type="NCBI Taxonomy" id="1727145"/>
    <lineage>
        <taxon>Bacteria</taxon>
        <taxon>Bacillati</taxon>
        <taxon>Bacillota</taxon>
        <taxon>Clostridia</taxon>
        <taxon>Lachnospirales</taxon>
        <taxon>Lachnospiraceae</taxon>
        <taxon>Anaerocolumna</taxon>
    </lineage>
</organism>
<evidence type="ECO:0000256" key="6">
    <source>
        <dbReference type="SAM" id="MobiDB-lite"/>
    </source>
</evidence>
<dbReference type="RefSeq" id="WP_185258638.1">
    <property type="nucleotide sequence ID" value="NZ_AP023368.1"/>
</dbReference>
<keyword evidence="9" id="KW-1185">Reference proteome</keyword>
<dbReference type="InterPro" id="IPR006059">
    <property type="entry name" value="SBP"/>
</dbReference>
<evidence type="ECO:0000256" key="4">
    <source>
        <dbReference type="ARBA" id="ARBA00023139"/>
    </source>
</evidence>
<dbReference type="Gene3D" id="3.40.190.10">
    <property type="entry name" value="Periplasmic binding protein-like II"/>
    <property type="match status" value="2"/>
</dbReference>
<dbReference type="Pfam" id="PF01547">
    <property type="entry name" value="SBP_bac_1"/>
    <property type="match status" value="1"/>
</dbReference>
<dbReference type="KEGG" id="acht:bsdcttw_13400"/>
<keyword evidence="2 7" id="KW-0732">Signal</keyword>
<dbReference type="PANTHER" id="PTHR43649:SF33">
    <property type="entry name" value="POLYGALACTURONAN_RHAMNOGALACTURONAN-BINDING PROTEIN YTCQ"/>
    <property type="match status" value="1"/>
</dbReference>
<feature type="compositionally biased region" description="Polar residues" evidence="6">
    <location>
        <begin position="31"/>
        <end position="42"/>
    </location>
</feature>
<evidence type="ECO:0000313" key="9">
    <source>
        <dbReference type="Proteomes" id="UP000515703"/>
    </source>
</evidence>
<proteinExistence type="predicted"/>
<evidence type="ECO:0000256" key="3">
    <source>
        <dbReference type="ARBA" id="ARBA00023136"/>
    </source>
</evidence>
<keyword evidence="3" id="KW-0472">Membrane</keyword>
<gene>
    <name evidence="8" type="ORF">bsdcttw_13400</name>
</gene>
<protein>
    <submittedName>
        <fullName evidence="8">Sugar ABC transporter substrate-binding protein</fullName>
    </submittedName>
</protein>
<evidence type="ECO:0000256" key="2">
    <source>
        <dbReference type="ARBA" id="ARBA00022729"/>
    </source>
</evidence>
<keyword evidence="5" id="KW-0449">Lipoprotein</keyword>
<dbReference type="InterPro" id="IPR050490">
    <property type="entry name" value="Bact_solute-bd_prot1"/>
</dbReference>
<feature type="region of interest" description="Disordered" evidence="6">
    <location>
        <begin position="26"/>
        <end position="51"/>
    </location>
</feature>
<keyword evidence="4" id="KW-0564">Palmitate</keyword>
<evidence type="ECO:0000256" key="7">
    <source>
        <dbReference type="SAM" id="SignalP"/>
    </source>
</evidence>
<evidence type="ECO:0000256" key="5">
    <source>
        <dbReference type="ARBA" id="ARBA00023288"/>
    </source>
</evidence>
<dbReference type="PANTHER" id="PTHR43649">
    <property type="entry name" value="ARABINOSE-BINDING PROTEIN-RELATED"/>
    <property type="match status" value="1"/>
</dbReference>
<evidence type="ECO:0000313" key="8">
    <source>
        <dbReference type="EMBL" id="BCJ98299.1"/>
    </source>
</evidence>
<keyword evidence="1" id="KW-1003">Cell membrane</keyword>
<name>A0A7I8DIN5_9FIRM</name>
<feature type="signal peptide" evidence="7">
    <location>
        <begin position="1"/>
        <end position="24"/>
    </location>
</feature>
<dbReference type="SUPFAM" id="SSF53850">
    <property type="entry name" value="Periplasmic binding protein-like II"/>
    <property type="match status" value="1"/>
</dbReference>
<reference evidence="8 9" key="1">
    <citation type="submission" date="2020-08" db="EMBL/GenBank/DDBJ databases">
        <title>Draft genome sequencing of an Anaerocolumna strain isolated from anoxic soil subjected to BSD treatment.</title>
        <authorList>
            <person name="Uek A."/>
            <person name="Tonouchi A."/>
        </authorList>
    </citation>
    <scope>NUCLEOTIDE SEQUENCE [LARGE SCALE GENOMIC DNA]</scope>
    <source>
        <strain evidence="8 9">CTTW</strain>
    </source>
</reference>
<evidence type="ECO:0000256" key="1">
    <source>
        <dbReference type="ARBA" id="ARBA00022475"/>
    </source>
</evidence>
<dbReference type="Proteomes" id="UP000515703">
    <property type="component" value="Chromosome"/>
</dbReference>
<dbReference type="EMBL" id="AP023368">
    <property type="protein sequence ID" value="BCJ98299.1"/>
    <property type="molecule type" value="Genomic_DNA"/>
</dbReference>
<accession>A0A7I8DIN5</accession>